<evidence type="ECO:0000256" key="1">
    <source>
        <dbReference type="SAM" id="Phobius"/>
    </source>
</evidence>
<keyword evidence="1" id="KW-1133">Transmembrane helix</keyword>
<reference evidence="2" key="1">
    <citation type="submission" date="2022-12" db="EMBL/GenBank/DDBJ databases">
        <title>Reference genome sequencing for broad-spectrum identification of bacterial and archaeal isolates by mass spectrometry.</title>
        <authorList>
            <person name="Sekiguchi Y."/>
            <person name="Tourlousse D.M."/>
        </authorList>
    </citation>
    <scope>NUCLEOTIDE SEQUENCE</scope>
    <source>
        <strain evidence="2">H2</strain>
    </source>
</reference>
<dbReference type="RefSeq" id="WP_214185981.1">
    <property type="nucleotide sequence ID" value="NZ_JAHCZI010000003.1"/>
</dbReference>
<accession>A0A9W6LC56</accession>
<name>A0A9W6LC56_9BACT</name>
<dbReference type="EMBL" id="BSDS01000001">
    <property type="protein sequence ID" value="GLI37499.1"/>
    <property type="molecule type" value="Genomic_DNA"/>
</dbReference>
<evidence type="ECO:0000313" key="3">
    <source>
        <dbReference type="Proteomes" id="UP001144352"/>
    </source>
</evidence>
<feature type="transmembrane region" description="Helical" evidence="1">
    <location>
        <begin position="6"/>
        <end position="22"/>
    </location>
</feature>
<gene>
    <name evidence="2" type="ORF">GHYDROH2_10000</name>
</gene>
<proteinExistence type="predicted"/>
<evidence type="ECO:0000313" key="2">
    <source>
        <dbReference type="EMBL" id="GLI37499.1"/>
    </source>
</evidence>
<feature type="transmembrane region" description="Helical" evidence="1">
    <location>
        <begin position="34"/>
        <end position="52"/>
    </location>
</feature>
<keyword evidence="3" id="KW-1185">Reference proteome</keyword>
<keyword evidence="1" id="KW-0472">Membrane</keyword>
<dbReference type="AlphaFoldDB" id="A0A9W6LC56"/>
<sequence>MIFNAVIVLIIVAWLCINIYMVCISQCLTNNMKYLNKIFVTAIIPIAIAFSSNQIAVSIKEKELKSKYIEMALDVLKTPPSENRKNMRQWAIQVINKYSEIPLSEEAKAELMKENVLTVIQSSVTVQDTVIRKQ</sequence>
<comment type="caution">
    <text evidence="2">The sequence shown here is derived from an EMBL/GenBank/DDBJ whole genome shotgun (WGS) entry which is preliminary data.</text>
</comment>
<organism evidence="2 3">
    <name type="scientific">Geobacter hydrogenophilus</name>
    <dbReference type="NCBI Taxonomy" id="40983"/>
    <lineage>
        <taxon>Bacteria</taxon>
        <taxon>Pseudomonadati</taxon>
        <taxon>Thermodesulfobacteriota</taxon>
        <taxon>Desulfuromonadia</taxon>
        <taxon>Geobacterales</taxon>
        <taxon>Geobacteraceae</taxon>
        <taxon>Geobacter</taxon>
    </lineage>
</organism>
<dbReference type="Proteomes" id="UP001144352">
    <property type="component" value="Unassembled WGS sequence"/>
</dbReference>
<keyword evidence="1" id="KW-0812">Transmembrane</keyword>
<protein>
    <submittedName>
        <fullName evidence="2">Uncharacterized protein</fullName>
    </submittedName>
</protein>